<dbReference type="eggNOG" id="COG1246">
    <property type="taxonomic scope" value="Bacteria"/>
</dbReference>
<evidence type="ECO:0000313" key="5">
    <source>
        <dbReference type="Proteomes" id="UP000029227"/>
    </source>
</evidence>
<dbReference type="CDD" id="cd04301">
    <property type="entry name" value="NAT_SF"/>
    <property type="match status" value="1"/>
</dbReference>
<dbReference type="STRING" id="754436.JCM19237_4962"/>
<dbReference type="InterPro" id="IPR050832">
    <property type="entry name" value="Bact_Acetyltransf"/>
</dbReference>
<keyword evidence="1 4" id="KW-0808">Transferase</keyword>
<dbReference type="GO" id="GO:0016747">
    <property type="term" value="F:acyltransferase activity, transferring groups other than amino-acyl groups"/>
    <property type="evidence" value="ECO:0007669"/>
    <property type="project" value="InterPro"/>
</dbReference>
<feature type="domain" description="N-acetyltransferase" evidence="3">
    <location>
        <begin position="11"/>
        <end position="154"/>
    </location>
</feature>
<dbReference type="InterPro" id="IPR016181">
    <property type="entry name" value="Acyl_CoA_acyltransferase"/>
</dbReference>
<keyword evidence="2" id="KW-0012">Acyltransferase</keyword>
<gene>
    <name evidence="4" type="ORF">JCM19237_4962</name>
</gene>
<evidence type="ECO:0000256" key="1">
    <source>
        <dbReference type="ARBA" id="ARBA00022679"/>
    </source>
</evidence>
<reference evidence="4 5" key="1">
    <citation type="journal article" date="2014" name="Genome Announc.">
        <title>Draft Genome Sequences of Two Vibrionaceae Species, Vibrio ponticus C121 and Photobacterium aphoticum C119, Isolated as Coral Reef Microbiota.</title>
        <authorList>
            <person name="Al-saari N."/>
            <person name="Meirelles P.M."/>
            <person name="Mino S."/>
            <person name="Suda W."/>
            <person name="Oshima K."/>
            <person name="Hattori M."/>
            <person name="Ohkuma M."/>
            <person name="Thompson F.L."/>
            <person name="Gomez-Gil B."/>
            <person name="Sawabe T."/>
            <person name="Sawabe T."/>
        </authorList>
    </citation>
    <scope>NUCLEOTIDE SEQUENCE [LARGE SCALE GENOMIC DNA]</scope>
    <source>
        <strain evidence="4 5">JCM 19237</strain>
    </source>
</reference>
<dbReference type="SUPFAM" id="SSF55729">
    <property type="entry name" value="Acyl-CoA N-acyltransferases (Nat)"/>
    <property type="match status" value="1"/>
</dbReference>
<sequence length="154" mass="17715">MQIGLLADHPDAVSTITRWYFDEWSHIAPEVTEAWLFERIKEKAMNGHALPLALVAYDDEQLVGVVELKIRENTHYPEYEHWLGGVYVARAHRKKGIASALLNAAKEKAQQLGLTVLYLQCEQHNIALYRQHGFCVLHTAMHHRMTTTIMVWQA</sequence>
<dbReference type="Pfam" id="PF00583">
    <property type="entry name" value="Acetyltransf_1"/>
    <property type="match status" value="1"/>
</dbReference>
<proteinExistence type="predicted"/>
<evidence type="ECO:0000313" key="4">
    <source>
        <dbReference type="EMBL" id="GAL02069.1"/>
    </source>
</evidence>
<evidence type="ECO:0000256" key="2">
    <source>
        <dbReference type="ARBA" id="ARBA00023315"/>
    </source>
</evidence>
<dbReference type="PANTHER" id="PTHR43877">
    <property type="entry name" value="AMINOALKYLPHOSPHONATE N-ACETYLTRANSFERASE-RELATED-RELATED"/>
    <property type="match status" value="1"/>
</dbReference>
<dbReference type="PANTHER" id="PTHR43877:SF2">
    <property type="entry name" value="AMINOALKYLPHOSPHONATE N-ACETYLTRANSFERASE-RELATED"/>
    <property type="match status" value="1"/>
</dbReference>
<dbReference type="Gene3D" id="3.40.630.30">
    <property type="match status" value="1"/>
</dbReference>
<protein>
    <submittedName>
        <fullName evidence="4">Acetyltransferase GNAT family</fullName>
    </submittedName>
</protein>
<name>A0A090QJU4_9GAMM</name>
<dbReference type="AlphaFoldDB" id="A0A090QJU4"/>
<dbReference type="EMBL" id="BBMN01000001">
    <property type="protein sequence ID" value="GAL02069.1"/>
    <property type="molecule type" value="Genomic_DNA"/>
</dbReference>
<dbReference type="Proteomes" id="UP000029227">
    <property type="component" value="Unassembled WGS sequence"/>
</dbReference>
<dbReference type="PROSITE" id="PS51186">
    <property type="entry name" value="GNAT"/>
    <property type="match status" value="1"/>
</dbReference>
<organism evidence="4 5">
    <name type="scientific">Photobacterium aphoticum</name>
    <dbReference type="NCBI Taxonomy" id="754436"/>
    <lineage>
        <taxon>Bacteria</taxon>
        <taxon>Pseudomonadati</taxon>
        <taxon>Pseudomonadota</taxon>
        <taxon>Gammaproteobacteria</taxon>
        <taxon>Vibrionales</taxon>
        <taxon>Vibrionaceae</taxon>
        <taxon>Photobacterium</taxon>
    </lineage>
</organism>
<comment type="caution">
    <text evidence="4">The sequence shown here is derived from an EMBL/GenBank/DDBJ whole genome shotgun (WGS) entry which is preliminary data.</text>
</comment>
<accession>A0A090QJU4</accession>
<evidence type="ECO:0000259" key="3">
    <source>
        <dbReference type="PROSITE" id="PS51186"/>
    </source>
</evidence>
<dbReference type="InterPro" id="IPR000182">
    <property type="entry name" value="GNAT_dom"/>
</dbReference>